<evidence type="ECO:0000313" key="1">
    <source>
        <dbReference type="EMBL" id="PAV03618.1"/>
    </source>
</evidence>
<dbReference type="RefSeq" id="WP_069583910.1">
    <property type="nucleotide sequence ID" value="NZ_LMVM01000037.1"/>
</dbReference>
<protein>
    <recommendedName>
        <fullName evidence="3">PsbP C-terminal domain-containing protein</fullName>
    </recommendedName>
</protein>
<reference evidence="1 2" key="1">
    <citation type="journal article" date="2017" name="BMC Genomics">
        <title>Genomic analysis of methanogenic archaea reveals a shift towards energy conservation.</title>
        <authorList>
            <person name="Gilmore S.P."/>
            <person name="Henske J.K."/>
            <person name="Sexton J.A."/>
            <person name="Solomon K.V."/>
            <person name="Seppala S."/>
            <person name="Yoo J.I."/>
            <person name="Huyett L.M."/>
            <person name="Pressman A."/>
            <person name="Cogan J.Z."/>
            <person name="Kivenson V."/>
            <person name="Peng X."/>
            <person name="Tan Y."/>
            <person name="Valentine D.L."/>
            <person name="O'Malley M.A."/>
        </authorList>
    </citation>
    <scope>NUCLEOTIDE SEQUENCE [LARGE SCALE GENOMIC DNA]</scope>
    <source>
        <strain evidence="1 2">M.o.H.</strain>
    </source>
</reference>
<dbReference type="AlphaFoldDB" id="A0A2A2H2J1"/>
<dbReference type="Proteomes" id="UP000217784">
    <property type="component" value="Unassembled WGS sequence"/>
</dbReference>
<keyword evidence="2" id="KW-1185">Reference proteome</keyword>
<dbReference type="PROSITE" id="PS51257">
    <property type="entry name" value="PROKAR_LIPOPROTEIN"/>
    <property type="match status" value="1"/>
</dbReference>
<accession>A0A2A2H2J1</accession>
<organism evidence="1 2">
    <name type="scientific">Methanobacterium bryantii</name>
    <dbReference type="NCBI Taxonomy" id="2161"/>
    <lineage>
        <taxon>Archaea</taxon>
        <taxon>Methanobacteriati</taxon>
        <taxon>Methanobacteriota</taxon>
        <taxon>Methanomada group</taxon>
        <taxon>Methanobacteria</taxon>
        <taxon>Methanobacteriales</taxon>
        <taxon>Methanobacteriaceae</taxon>
        <taxon>Methanobacterium</taxon>
    </lineage>
</organism>
<evidence type="ECO:0000313" key="2">
    <source>
        <dbReference type="Proteomes" id="UP000217784"/>
    </source>
</evidence>
<dbReference type="EMBL" id="LMVM01000037">
    <property type="protein sequence ID" value="PAV03618.1"/>
    <property type="molecule type" value="Genomic_DNA"/>
</dbReference>
<gene>
    <name evidence="1" type="ORF">ASJ80_01200</name>
</gene>
<evidence type="ECO:0008006" key="3">
    <source>
        <dbReference type="Google" id="ProtNLM"/>
    </source>
</evidence>
<proteinExistence type="predicted"/>
<sequence length="161" mass="18601">MKKWALVLGILLVVTSTFGCTSNTQQEKQSGNNINFSIPEGWELHWMPGEGTVIWMDGDPRIRVIEMSKQKFDAKHDQALHIDNTTFMVKTHNKTMDGINVETFWTTDGNSGDIQDYYFFSKNDKYYYVLAWAYTGWDSSKQSRFRQHIDKAVKSIVSTIT</sequence>
<comment type="caution">
    <text evidence="1">The sequence shown here is derived from an EMBL/GenBank/DDBJ whole genome shotgun (WGS) entry which is preliminary data.</text>
</comment>
<name>A0A2A2H2J1_METBR</name>
<dbReference type="OrthoDB" id="372356at2157"/>